<evidence type="ECO:0000259" key="3">
    <source>
        <dbReference type="Pfam" id="PF00091"/>
    </source>
</evidence>
<evidence type="ECO:0000313" key="4">
    <source>
        <dbReference type="EMBL" id="SVD24160.1"/>
    </source>
</evidence>
<keyword evidence="1" id="KW-0547">Nucleotide-binding</keyword>
<keyword evidence="2" id="KW-0342">GTP-binding</keyword>
<dbReference type="EMBL" id="UINC01138298">
    <property type="protein sequence ID" value="SVD24160.1"/>
    <property type="molecule type" value="Genomic_DNA"/>
</dbReference>
<dbReference type="Gene3D" id="3.40.50.1440">
    <property type="entry name" value="Tubulin/FtsZ, GTPase domain"/>
    <property type="match status" value="1"/>
</dbReference>
<dbReference type="Pfam" id="PF00091">
    <property type="entry name" value="Tubulin"/>
    <property type="match status" value="1"/>
</dbReference>
<dbReference type="GO" id="GO:0032153">
    <property type="term" value="C:cell division site"/>
    <property type="evidence" value="ECO:0007669"/>
    <property type="project" value="TreeGrafter"/>
</dbReference>
<dbReference type="GO" id="GO:0005525">
    <property type="term" value="F:GTP binding"/>
    <property type="evidence" value="ECO:0007669"/>
    <property type="project" value="UniProtKB-KW"/>
</dbReference>
<protein>
    <recommendedName>
        <fullName evidence="3">Tubulin/FtsZ GTPase domain-containing protein</fullName>
    </recommendedName>
</protein>
<evidence type="ECO:0000256" key="2">
    <source>
        <dbReference type="ARBA" id="ARBA00023134"/>
    </source>
</evidence>
<dbReference type="GO" id="GO:0005737">
    <property type="term" value="C:cytoplasm"/>
    <property type="evidence" value="ECO:0007669"/>
    <property type="project" value="TreeGrafter"/>
</dbReference>
<sequence length="68" mass="7290">MKKFAFEDTEIQNAHMKVVGVGGAGGNAVNRMIDENLEGVEFITANTDAQALRSSRAPITIQLGQNLT</sequence>
<dbReference type="GO" id="GO:0051301">
    <property type="term" value="P:cell division"/>
    <property type="evidence" value="ECO:0007669"/>
    <property type="project" value="TreeGrafter"/>
</dbReference>
<gene>
    <name evidence="4" type="ORF">METZ01_LOCUS377014</name>
</gene>
<dbReference type="SUPFAM" id="SSF52490">
    <property type="entry name" value="Tubulin nucleotide-binding domain-like"/>
    <property type="match status" value="1"/>
</dbReference>
<dbReference type="AlphaFoldDB" id="A0A382TQ43"/>
<evidence type="ECO:0000256" key="1">
    <source>
        <dbReference type="ARBA" id="ARBA00022741"/>
    </source>
</evidence>
<dbReference type="PANTHER" id="PTHR30314:SF3">
    <property type="entry name" value="MITOCHONDRIAL DIVISION PROTEIN FSZA"/>
    <property type="match status" value="1"/>
</dbReference>
<feature type="domain" description="Tubulin/FtsZ GTPase" evidence="3">
    <location>
        <begin position="16"/>
        <end position="67"/>
    </location>
</feature>
<feature type="non-terminal residue" evidence="4">
    <location>
        <position position="68"/>
    </location>
</feature>
<accession>A0A382TQ43</accession>
<organism evidence="4">
    <name type="scientific">marine metagenome</name>
    <dbReference type="NCBI Taxonomy" id="408172"/>
    <lineage>
        <taxon>unclassified sequences</taxon>
        <taxon>metagenomes</taxon>
        <taxon>ecological metagenomes</taxon>
    </lineage>
</organism>
<dbReference type="InterPro" id="IPR003008">
    <property type="entry name" value="Tubulin_FtsZ_GTPase"/>
</dbReference>
<dbReference type="InterPro" id="IPR036525">
    <property type="entry name" value="Tubulin/FtsZ_GTPase_sf"/>
</dbReference>
<dbReference type="GO" id="GO:0003924">
    <property type="term" value="F:GTPase activity"/>
    <property type="evidence" value="ECO:0007669"/>
    <property type="project" value="InterPro"/>
</dbReference>
<dbReference type="InterPro" id="IPR045061">
    <property type="entry name" value="FtsZ/CetZ"/>
</dbReference>
<proteinExistence type="predicted"/>
<name>A0A382TQ43_9ZZZZ</name>
<dbReference type="PANTHER" id="PTHR30314">
    <property type="entry name" value="CELL DIVISION PROTEIN FTSZ-RELATED"/>
    <property type="match status" value="1"/>
</dbReference>
<reference evidence="4" key="1">
    <citation type="submission" date="2018-05" db="EMBL/GenBank/DDBJ databases">
        <authorList>
            <person name="Lanie J.A."/>
            <person name="Ng W.-L."/>
            <person name="Kazmierczak K.M."/>
            <person name="Andrzejewski T.M."/>
            <person name="Davidsen T.M."/>
            <person name="Wayne K.J."/>
            <person name="Tettelin H."/>
            <person name="Glass J.I."/>
            <person name="Rusch D."/>
            <person name="Podicherti R."/>
            <person name="Tsui H.-C.T."/>
            <person name="Winkler M.E."/>
        </authorList>
    </citation>
    <scope>NUCLEOTIDE SEQUENCE</scope>
</reference>